<gene>
    <name evidence="2" type="ORF">FPE_LOCUS31215</name>
</gene>
<evidence type="ECO:0000256" key="1">
    <source>
        <dbReference type="SAM" id="MobiDB-lite"/>
    </source>
</evidence>
<evidence type="ECO:0000313" key="3">
    <source>
        <dbReference type="Proteomes" id="UP000834106"/>
    </source>
</evidence>
<keyword evidence="3" id="KW-1185">Reference proteome</keyword>
<dbReference type="EMBL" id="OU503055">
    <property type="protein sequence ID" value="CAI9783694.1"/>
    <property type="molecule type" value="Genomic_DNA"/>
</dbReference>
<dbReference type="Proteomes" id="UP000834106">
    <property type="component" value="Chromosome 20"/>
</dbReference>
<proteinExistence type="predicted"/>
<evidence type="ECO:0000313" key="2">
    <source>
        <dbReference type="EMBL" id="CAI9783694.1"/>
    </source>
</evidence>
<protein>
    <submittedName>
        <fullName evidence="2">Uncharacterized protein</fullName>
    </submittedName>
</protein>
<accession>A0AAD2AA11</accession>
<dbReference type="AlphaFoldDB" id="A0AAD2AA11"/>
<feature type="compositionally biased region" description="Basic and acidic residues" evidence="1">
    <location>
        <begin position="1"/>
        <end position="17"/>
    </location>
</feature>
<feature type="region of interest" description="Disordered" evidence="1">
    <location>
        <begin position="1"/>
        <end position="30"/>
    </location>
</feature>
<reference evidence="2" key="1">
    <citation type="submission" date="2023-05" db="EMBL/GenBank/DDBJ databases">
        <authorList>
            <person name="Huff M."/>
        </authorList>
    </citation>
    <scope>NUCLEOTIDE SEQUENCE</scope>
</reference>
<sequence length="124" mass="13237">MGLIAGDDKKKSGDSPKKSSFLKNLNSPPSFAEGWFKLPRLKKLVTQVGAPRCLDIVQAQLAGFRLAICWLAHSKQGIGLSGSSEGMGCLALRVGDTASGWLHRAAITSHSLQWKDNGPVLPDP</sequence>
<organism evidence="2 3">
    <name type="scientific">Fraxinus pennsylvanica</name>
    <dbReference type="NCBI Taxonomy" id="56036"/>
    <lineage>
        <taxon>Eukaryota</taxon>
        <taxon>Viridiplantae</taxon>
        <taxon>Streptophyta</taxon>
        <taxon>Embryophyta</taxon>
        <taxon>Tracheophyta</taxon>
        <taxon>Spermatophyta</taxon>
        <taxon>Magnoliopsida</taxon>
        <taxon>eudicotyledons</taxon>
        <taxon>Gunneridae</taxon>
        <taxon>Pentapetalae</taxon>
        <taxon>asterids</taxon>
        <taxon>lamiids</taxon>
        <taxon>Lamiales</taxon>
        <taxon>Oleaceae</taxon>
        <taxon>Oleeae</taxon>
        <taxon>Fraxinus</taxon>
    </lineage>
</organism>
<name>A0AAD2AA11_9LAMI</name>